<dbReference type="InterPro" id="IPR013785">
    <property type="entry name" value="Aldolase_TIM"/>
</dbReference>
<comment type="caution">
    <text evidence="5">The sequence shown here is derived from an EMBL/GenBank/DDBJ whole genome shotgun (WGS) entry which is preliminary data.</text>
</comment>
<comment type="function">
    <text evidence="4">Involved in the third step of the chorismate pathway, which leads to the biosynthesis of aromatic amino acids. Catalyzes the cis-dehydration of 3-dehydroquinate (DHQ) and introduces the first double bond of the aromatic ring to yield 3-dehydroshikimate.</text>
</comment>
<dbReference type="PANTHER" id="PTHR43699:SF1">
    <property type="entry name" value="3-DEHYDROQUINATE DEHYDRATASE"/>
    <property type="match status" value="1"/>
</dbReference>
<keyword evidence="4" id="KW-0028">Amino-acid biosynthesis</keyword>
<name>A0ABD5X2N4_9EURY</name>
<dbReference type="Proteomes" id="UP001596414">
    <property type="component" value="Unassembled WGS sequence"/>
</dbReference>
<protein>
    <recommendedName>
        <fullName evidence="4">3-dehydroquinate dehydratase</fullName>
        <shortName evidence="4">3-dehydroquinase</shortName>
        <ecNumber evidence="4">4.2.1.10</ecNumber>
    </recommendedName>
    <alternativeName>
        <fullName evidence="4">Type I DHQase</fullName>
    </alternativeName>
    <alternativeName>
        <fullName evidence="4">Type I dehydroquinase</fullName>
        <shortName evidence="4">DHQ1</shortName>
    </alternativeName>
</protein>
<dbReference type="GO" id="GO:0046279">
    <property type="term" value="P:3,4-dihydroxybenzoate biosynthetic process"/>
    <property type="evidence" value="ECO:0007669"/>
    <property type="project" value="UniProtKB-ARBA"/>
</dbReference>
<dbReference type="GO" id="GO:0009073">
    <property type="term" value="P:aromatic amino acid family biosynthetic process"/>
    <property type="evidence" value="ECO:0007669"/>
    <property type="project" value="UniProtKB-KW"/>
</dbReference>
<dbReference type="EC" id="4.2.1.10" evidence="4"/>
<gene>
    <name evidence="4" type="primary">aroD</name>
    <name evidence="5" type="ORF">ACFQJ7_01810</name>
</gene>
<evidence type="ECO:0000256" key="3">
    <source>
        <dbReference type="ARBA" id="ARBA00023270"/>
    </source>
</evidence>
<dbReference type="Gene3D" id="3.20.20.70">
    <property type="entry name" value="Aldolase class I"/>
    <property type="match status" value="1"/>
</dbReference>
<comment type="pathway">
    <text evidence="4">Metabolic intermediate biosynthesis; chorismate biosynthesis; chorismate from D-erythrose 4-phosphate and phosphoenolpyruvate: step 3/7.</text>
</comment>
<keyword evidence="4" id="KW-0057">Aromatic amino acid biosynthesis</keyword>
<organism evidence="5 6">
    <name type="scientific">Halovenus rubra</name>
    <dbReference type="NCBI Taxonomy" id="869890"/>
    <lineage>
        <taxon>Archaea</taxon>
        <taxon>Methanobacteriati</taxon>
        <taxon>Methanobacteriota</taxon>
        <taxon>Stenosarchaea group</taxon>
        <taxon>Halobacteria</taxon>
        <taxon>Halobacteriales</taxon>
        <taxon>Haloarculaceae</taxon>
        <taxon>Halovenus</taxon>
    </lineage>
</organism>
<evidence type="ECO:0000313" key="5">
    <source>
        <dbReference type="EMBL" id="MFC7124779.1"/>
    </source>
</evidence>
<accession>A0ABD5X2N4</accession>
<dbReference type="SUPFAM" id="SSF51569">
    <property type="entry name" value="Aldolase"/>
    <property type="match status" value="1"/>
</dbReference>
<dbReference type="InterPro" id="IPR050146">
    <property type="entry name" value="Type-I_3-dehydroquinase"/>
</dbReference>
<feature type="binding site" evidence="4">
    <location>
        <position position="208"/>
    </location>
    <ligand>
        <name>3-dehydroquinate</name>
        <dbReference type="ChEBI" id="CHEBI:32364"/>
    </ligand>
</feature>
<comment type="catalytic activity">
    <reaction evidence="1 4">
        <text>3-dehydroquinate = 3-dehydroshikimate + H2O</text>
        <dbReference type="Rhea" id="RHEA:21096"/>
        <dbReference type="ChEBI" id="CHEBI:15377"/>
        <dbReference type="ChEBI" id="CHEBI:16630"/>
        <dbReference type="ChEBI" id="CHEBI:32364"/>
        <dbReference type="EC" id="4.2.1.10"/>
    </reaction>
</comment>
<keyword evidence="3 4" id="KW-0704">Schiff base</keyword>
<evidence type="ECO:0000256" key="1">
    <source>
        <dbReference type="ARBA" id="ARBA00001864"/>
    </source>
</evidence>
<evidence type="ECO:0000256" key="2">
    <source>
        <dbReference type="ARBA" id="ARBA00023239"/>
    </source>
</evidence>
<dbReference type="GO" id="GO:0008652">
    <property type="term" value="P:amino acid biosynthetic process"/>
    <property type="evidence" value="ECO:0007669"/>
    <property type="project" value="UniProtKB-KW"/>
</dbReference>
<feature type="binding site" evidence="4">
    <location>
        <position position="183"/>
    </location>
    <ligand>
        <name>3-dehydroquinate</name>
        <dbReference type="ChEBI" id="CHEBI:32364"/>
    </ligand>
</feature>
<dbReference type="HAMAP" id="MF_00214">
    <property type="entry name" value="AroD"/>
    <property type="match status" value="1"/>
</dbReference>
<dbReference type="CDD" id="cd00502">
    <property type="entry name" value="DHQase_I"/>
    <property type="match status" value="1"/>
</dbReference>
<dbReference type="PANTHER" id="PTHR43699">
    <property type="entry name" value="3-DEHYDROQUINATE DEHYDRATASE"/>
    <property type="match status" value="1"/>
</dbReference>
<reference evidence="5 6" key="1">
    <citation type="journal article" date="2014" name="Int. J. Syst. Evol. Microbiol.">
        <title>Complete genome sequence of Corynebacterium casei LMG S-19264T (=DSM 44701T), isolated from a smear-ripened cheese.</title>
        <authorList>
            <consortium name="US DOE Joint Genome Institute (JGI-PGF)"/>
            <person name="Walter F."/>
            <person name="Albersmeier A."/>
            <person name="Kalinowski J."/>
            <person name="Ruckert C."/>
        </authorList>
    </citation>
    <scope>NUCLEOTIDE SEQUENCE [LARGE SCALE GENOMIC DNA]</scope>
    <source>
        <strain evidence="5 6">CGMCC 4.7215</strain>
    </source>
</reference>
<keyword evidence="2 4" id="KW-0456">Lyase</keyword>
<feature type="binding site" evidence="4">
    <location>
        <position position="55"/>
    </location>
    <ligand>
        <name>3-dehydroquinate</name>
        <dbReference type="ChEBI" id="CHEBI:32364"/>
    </ligand>
</feature>
<comment type="subunit">
    <text evidence="4">Homodimer.</text>
</comment>
<comment type="similarity">
    <text evidence="4">Belongs to the type-I 3-dehydroquinase family.</text>
</comment>
<feature type="active site" description="Schiff-base intermediate with substrate" evidence="4">
    <location>
        <position position="142"/>
    </location>
</feature>
<dbReference type="AlphaFoldDB" id="A0ABD5X2N4"/>
<evidence type="ECO:0000256" key="4">
    <source>
        <dbReference type="HAMAP-Rule" id="MF_00214"/>
    </source>
</evidence>
<dbReference type="EMBL" id="JBHSZQ010000002">
    <property type="protein sequence ID" value="MFC7124779.1"/>
    <property type="molecule type" value="Genomic_DNA"/>
</dbReference>
<dbReference type="GO" id="GO:0003855">
    <property type="term" value="F:3-dehydroquinate dehydratase activity"/>
    <property type="evidence" value="ECO:0007669"/>
    <property type="project" value="UniProtKB-UniRule"/>
</dbReference>
<comment type="caution">
    <text evidence="4">Lacks conserved residue(s) required for the propagation of feature annotation.</text>
</comment>
<feature type="binding site" evidence="4">
    <location>
        <position position="204"/>
    </location>
    <ligand>
        <name>3-dehydroquinate</name>
        <dbReference type="ChEBI" id="CHEBI:32364"/>
    </ligand>
</feature>
<dbReference type="RefSeq" id="WP_267638440.1">
    <property type="nucleotide sequence ID" value="NZ_JAODIY010000013.1"/>
</dbReference>
<dbReference type="Pfam" id="PF01487">
    <property type="entry name" value="DHquinase_I"/>
    <property type="match status" value="1"/>
</dbReference>
<feature type="active site" description="Proton donor/acceptor" evidence="4">
    <location>
        <position position="116"/>
    </location>
</feature>
<evidence type="ECO:0000313" key="6">
    <source>
        <dbReference type="Proteomes" id="UP001596414"/>
    </source>
</evidence>
<dbReference type="GO" id="GO:0009423">
    <property type="term" value="P:chorismate biosynthetic process"/>
    <property type="evidence" value="ECO:0007669"/>
    <property type="project" value="UniProtKB-UniRule"/>
</dbReference>
<proteinExistence type="inferred from homology"/>
<sequence length="222" mass="24314">MDFSEFVLMASTTRLNEIERAKQYADAVEFRLDLADAGVDALDVSLPLPVLVTNRVKGEGGEAAPTTDRLDRLCRAVKQPTVKAVDIELSTLTDGDGERVVDQAREHDVTVVVSTHDFEETPNRDRLLSLLTQADELGDVAKLAVTAKNRRDALTLLSVTEETTRNGRTVATMAMGEAGRHSRVVAPLYGSRIGYAPLSGEHATAPGQYDLETFRQLYESLR</sequence>
<feature type="binding site" evidence="4">
    <location>
        <begin position="29"/>
        <end position="31"/>
    </location>
    <ligand>
        <name>3-dehydroquinate</name>
        <dbReference type="ChEBI" id="CHEBI:32364"/>
    </ligand>
</feature>
<dbReference type="InterPro" id="IPR001381">
    <property type="entry name" value="DHquinase_I"/>
</dbReference>